<dbReference type="SMART" id="SM00710">
    <property type="entry name" value="PbH1"/>
    <property type="match status" value="6"/>
</dbReference>
<evidence type="ECO:0000313" key="2">
    <source>
        <dbReference type="Proteomes" id="UP000075578"/>
    </source>
</evidence>
<protein>
    <recommendedName>
        <fullName evidence="3">Right handed beta helix domain-containing protein</fullName>
    </recommendedName>
</protein>
<reference evidence="1 2" key="1">
    <citation type="journal article" date="2016" name="ISME J.">
        <title>Chasing the elusive Euryarchaeota class WSA2: genomes reveal a uniquely fastidious methyl-reducing methanogen.</title>
        <authorList>
            <person name="Nobu M.K."/>
            <person name="Narihiro T."/>
            <person name="Kuroda K."/>
            <person name="Mei R."/>
            <person name="Liu W.T."/>
        </authorList>
    </citation>
    <scope>NUCLEOTIDE SEQUENCE [LARGE SCALE GENOMIC DNA]</scope>
    <source>
        <strain evidence="1">U1lsi0528_Bin089</strain>
    </source>
</reference>
<dbReference type="Proteomes" id="UP000075578">
    <property type="component" value="Unassembled WGS sequence"/>
</dbReference>
<dbReference type="InterPro" id="IPR012334">
    <property type="entry name" value="Pectin_lyas_fold"/>
</dbReference>
<evidence type="ECO:0000313" key="1">
    <source>
        <dbReference type="EMBL" id="KYC53154.1"/>
    </source>
</evidence>
<dbReference type="InterPro" id="IPR006626">
    <property type="entry name" value="PbH1"/>
</dbReference>
<dbReference type="SUPFAM" id="SSF51126">
    <property type="entry name" value="Pectin lyase-like"/>
    <property type="match status" value="1"/>
</dbReference>
<dbReference type="EMBL" id="LNGD01000017">
    <property type="protein sequence ID" value="KYC53154.1"/>
    <property type="molecule type" value="Genomic_DNA"/>
</dbReference>
<comment type="caution">
    <text evidence="1">The sequence shown here is derived from an EMBL/GenBank/DDBJ whole genome shotgun (WGS) entry which is preliminary data.</text>
</comment>
<sequence>MKKISSIIMSALIILSYLIVINPVSAATLEVGVGKQYSTIQYAIGNASAGDTIQVYPGTYIEDLVIPVDKNNLTITSSSGAVIIGVSNVNVSHSDTIIPNIEILSNGVKISGFKIESPDYVLGFKSSGIVIGGKNIEISNNQFVINSAVTQGDISVAIQTYSDLIKKGVDISGLKINNNTFNHKNDTGQWGYEAIYIGPDNPTSEVFIQNNNFSGRLFRGITSQRSKTVINNNVMLTDLSPVSTDFKTAGAYQGINIGNIYRDTQSDITISNNIIKGSSLNKGFGEGISIGYKGQSLSNINITGNKIFYNSKGFMISSSYGVKINNNEILNNSIEVQNDDSYTLDAQYNWWGSNAGPMRSKIIGNVRYLPWVKYSEMPVSSISKILKKNQDKKNNK</sequence>
<evidence type="ECO:0008006" key="3">
    <source>
        <dbReference type="Google" id="ProtNLM"/>
    </source>
</evidence>
<dbReference type="Gene3D" id="2.160.20.10">
    <property type="entry name" value="Single-stranded right-handed beta-helix, Pectin lyase-like"/>
    <property type="match status" value="1"/>
</dbReference>
<name>A0A150J861_9EURY</name>
<dbReference type="InterPro" id="IPR011050">
    <property type="entry name" value="Pectin_lyase_fold/virulence"/>
</dbReference>
<gene>
    <name evidence="1" type="ORF">AMQ74_00486</name>
</gene>
<dbReference type="AlphaFoldDB" id="A0A150J861"/>
<proteinExistence type="predicted"/>
<accession>A0A150J861</accession>
<organism evidence="1 2">
    <name type="scientific">Candidatus Methanofastidiosum methylothiophilum</name>
    <dbReference type="NCBI Taxonomy" id="1705564"/>
    <lineage>
        <taxon>Archaea</taxon>
        <taxon>Methanobacteriati</taxon>
        <taxon>Methanobacteriota</taxon>
        <taxon>Stenosarchaea group</taxon>
        <taxon>Candidatus Methanofastidiosia</taxon>
        <taxon>Candidatus Methanofastidiosales</taxon>
        <taxon>Candidatus Methanofastidiosaceae</taxon>
        <taxon>Candidatus Methanofastidiosum</taxon>
    </lineage>
</organism>